<proteinExistence type="predicted"/>
<dbReference type="Pfam" id="PF00400">
    <property type="entry name" value="WD40"/>
    <property type="match status" value="2"/>
</dbReference>
<protein>
    <submittedName>
        <fullName evidence="4">WD40 domain-containing protein</fullName>
    </submittedName>
</protein>
<reference evidence="4 5" key="1">
    <citation type="journal article" date="2013" name="Nat. Commun.">
        <title>The evolution and pathogenic mechanisms of the rice sheath blight pathogen.</title>
        <authorList>
            <person name="Zheng A."/>
            <person name="Lin R."/>
            <person name="Xu L."/>
            <person name="Qin P."/>
            <person name="Tang C."/>
            <person name="Ai P."/>
            <person name="Zhang D."/>
            <person name="Liu Y."/>
            <person name="Sun Z."/>
            <person name="Feng H."/>
            <person name="Wang Y."/>
            <person name="Chen Y."/>
            <person name="Liang X."/>
            <person name="Fu R."/>
            <person name="Li Q."/>
            <person name="Zhang J."/>
            <person name="Yu X."/>
            <person name="Xie Z."/>
            <person name="Ding L."/>
            <person name="Guan P."/>
            <person name="Tang J."/>
            <person name="Liang Y."/>
            <person name="Wang S."/>
            <person name="Deng Q."/>
            <person name="Li S."/>
            <person name="Zhu J."/>
            <person name="Wang L."/>
            <person name="Liu H."/>
            <person name="Li P."/>
        </authorList>
    </citation>
    <scope>NUCLEOTIDE SEQUENCE [LARGE SCALE GENOMIC DNA]</scope>
    <source>
        <strain evidence="5">AG-1 IA</strain>
    </source>
</reference>
<keyword evidence="2" id="KW-0677">Repeat</keyword>
<keyword evidence="1 3" id="KW-0853">WD repeat</keyword>
<dbReference type="PROSITE" id="PS50294">
    <property type="entry name" value="WD_REPEATS_REGION"/>
    <property type="match status" value="1"/>
</dbReference>
<dbReference type="AlphaFoldDB" id="L8WL87"/>
<evidence type="ECO:0000256" key="2">
    <source>
        <dbReference type="ARBA" id="ARBA00022737"/>
    </source>
</evidence>
<dbReference type="PROSITE" id="PS50082">
    <property type="entry name" value="WD_REPEATS_2"/>
    <property type="match status" value="1"/>
</dbReference>
<dbReference type="SMART" id="SM00320">
    <property type="entry name" value="WD40"/>
    <property type="match status" value="2"/>
</dbReference>
<name>L8WL87_THACA</name>
<dbReference type="SUPFAM" id="SSF50978">
    <property type="entry name" value="WD40 repeat-like"/>
    <property type="match status" value="1"/>
</dbReference>
<feature type="repeat" description="WD" evidence="3">
    <location>
        <begin position="59"/>
        <end position="100"/>
    </location>
</feature>
<dbReference type="PANTHER" id="PTHR19848">
    <property type="entry name" value="WD40 REPEAT PROTEIN"/>
    <property type="match status" value="1"/>
</dbReference>
<dbReference type="OrthoDB" id="538223at2759"/>
<dbReference type="HOGENOM" id="CLU_2147563_0_0_1"/>
<evidence type="ECO:0000313" key="5">
    <source>
        <dbReference type="Proteomes" id="UP000011668"/>
    </source>
</evidence>
<sequence length="112" mass="12216">MWDSGDGSLIPNSIKQHPCKVTCTAFSPDGKHIACGLDSNECPIVVYDASTGESLPFPFDANQSLVYSIAFLPNGNNLVTGHQSGDLRVWSLHDGTIHRVFATQRQTRHCLC</sequence>
<dbReference type="PANTHER" id="PTHR19848:SF8">
    <property type="entry name" value="F-BOX AND WD REPEAT DOMAIN CONTAINING 7"/>
    <property type="match status" value="1"/>
</dbReference>
<dbReference type="InterPro" id="IPR001680">
    <property type="entry name" value="WD40_rpt"/>
</dbReference>
<dbReference type="Proteomes" id="UP000011668">
    <property type="component" value="Unassembled WGS sequence"/>
</dbReference>
<dbReference type="InterPro" id="IPR036322">
    <property type="entry name" value="WD40_repeat_dom_sf"/>
</dbReference>
<organism evidence="4 5">
    <name type="scientific">Thanatephorus cucumeris (strain AG1-IA)</name>
    <name type="common">Rice sheath blight fungus</name>
    <name type="synonym">Rhizoctonia solani</name>
    <dbReference type="NCBI Taxonomy" id="983506"/>
    <lineage>
        <taxon>Eukaryota</taxon>
        <taxon>Fungi</taxon>
        <taxon>Dikarya</taxon>
        <taxon>Basidiomycota</taxon>
        <taxon>Agaricomycotina</taxon>
        <taxon>Agaricomycetes</taxon>
        <taxon>Cantharellales</taxon>
        <taxon>Ceratobasidiaceae</taxon>
        <taxon>Rhizoctonia</taxon>
        <taxon>Rhizoctonia solani AG-1</taxon>
    </lineage>
</organism>
<dbReference type="InterPro" id="IPR015943">
    <property type="entry name" value="WD40/YVTN_repeat-like_dom_sf"/>
</dbReference>
<comment type="caution">
    <text evidence="4">The sequence shown here is derived from an EMBL/GenBank/DDBJ whole genome shotgun (WGS) entry which is preliminary data.</text>
</comment>
<evidence type="ECO:0000256" key="3">
    <source>
        <dbReference type="PROSITE-ProRule" id="PRU00221"/>
    </source>
</evidence>
<accession>L8WL87</accession>
<dbReference type="Gene3D" id="2.130.10.10">
    <property type="entry name" value="YVTN repeat-like/Quinoprotein amine dehydrogenase"/>
    <property type="match status" value="1"/>
</dbReference>
<gene>
    <name evidence="4" type="ORF">AG1IA_08387</name>
</gene>
<keyword evidence="5" id="KW-1185">Reference proteome</keyword>
<dbReference type="EMBL" id="AFRT01002563">
    <property type="protein sequence ID" value="ELU37583.1"/>
    <property type="molecule type" value="Genomic_DNA"/>
</dbReference>
<evidence type="ECO:0000313" key="4">
    <source>
        <dbReference type="EMBL" id="ELU37583.1"/>
    </source>
</evidence>
<evidence type="ECO:0000256" key="1">
    <source>
        <dbReference type="ARBA" id="ARBA00022574"/>
    </source>
</evidence>
<dbReference type="STRING" id="983506.L8WL87"/>